<proteinExistence type="predicted"/>
<protein>
    <recommendedName>
        <fullName evidence="4">Protein S-acyltransferase</fullName>
    </recommendedName>
</protein>
<evidence type="ECO:0000313" key="3">
    <source>
        <dbReference type="Proteomes" id="UP000308133"/>
    </source>
</evidence>
<dbReference type="AlphaFoldDB" id="A0A4U7B1D2"/>
<gene>
    <name evidence="2" type="ORF">C1H76_4503</name>
</gene>
<evidence type="ECO:0000313" key="2">
    <source>
        <dbReference type="EMBL" id="TKX23435.1"/>
    </source>
</evidence>
<keyword evidence="1" id="KW-0812">Transmembrane</keyword>
<keyword evidence="1" id="KW-0472">Membrane</keyword>
<sequence>MPHFIRFLSFATAALVHLQYFIWLRLYALWEKRLLPSYLGPTITQMVLLFLLAIVTFLTLFGLSLLTIRTAWCILANTTTIEGWEIERHATLVRRAKYTGGYLDGPDGTRIRIVKQEFPYDIGIWSNLAQAMGTSNPIMWLLPFAPSLPLDSGTAFEVNGFEDEGAVWPPPDPDRLFRVERKVEGPPEGFMKEMDVEAFKKRQVEDMKRYQRGGDEGLVRRRKPFHVRLEEEREKGGSRVYEIEDSDEEYEDGGEVEEVYERPANIVDDDDGEESWRNGEGERLADFGVDEDVEFYDEDDLPLAELMRLRREKAAAAAAAQSQ</sequence>
<dbReference type="EMBL" id="PTQR01000054">
    <property type="protein sequence ID" value="TKX23435.1"/>
    <property type="molecule type" value="Genomic_DNA"/>
</dbReference>
<reference evidence="2 3" key="1">
    <citation type="submission" date="2018-02" db="EMBL/GenBank/DDBJ databases">
        <title>Draft genome sequences of Elsinoe sp., causing black scab on jojoba.</title>
        <authorList>
            <person name="Stodart B."/>
            <person name="Jeffress S."/>
            <person name="Ash G."/>
            <person name="Arun Chinnappa K."/>
        </authorList>
    </citation>
    <scope>NUCLEOTIDE SEQUENCE [LARGE SCALE GENOMIC DNA]</scope>
    <source>
        <strain evidence="2 3">Hillstone_2</strain>
    </source>
</reference>
<evidence type="ECO:0000256" key="1">
    <source>
        <dbReference type="SAM" id="Phobius"/>
    </source>
</evidence>
<feature type="transmembrane region" description="Helical" evidence="1">
    <location>
        <begin position="7"/>
        <end position="26"/>
    </location>
</feature>
<name>A0A4U7B1D2_9PEZI</name>
<feature type="transmembrane region" description="Helical" evidence="1">
    <location>
        <begin position="46"/>
        <end position="68"/>
    </location>
</feature>
<comment type="caution">
    <text evidence="2">The sequence shown here is derived from an EMBL/GenBank/DDBJ whole genome shotgun (WGS) entry which is preliminary data.</text>
</comment>
<organism evidence="2 3">
    <name type="scientific">Elsinoe australis</name>
    <dbReference type="NCBI Taxonomy" id="40998"/>
    <lineage>
        <taxon>Eukaryota</taxon>
        <taxon>Fungi</taxon>
        <taxon>Dikarya</taxon>
        <taxon>Ascomycota</taxon>
        <taxon>Pezizomycotina</taxon>
        <taxon>Dothideomycetes</taxon>
        <taxon>Dothideomycetidae</taxon>
        <taxon>Myriangiales</taxon>
        <taxon>Elsinoaceae</taxon>
        <taxon>Elsinoe</taxon>
    </lineage>
</organism>
<keyword evidence="1" id="KW-1133">Transmembrane helix</keyword>
<accession>A0A4U7B1D2</accession>
<evidence type="ECO:0008006" key="4">
    <source>
        <dbReference type="Google" id="ProtNLM"/>
    </source>
</evidence>
<dbReference type="Proteomes" id="UP000308133">
    <property type="component" value="Unassembled WGS sequence"/>
</dbReference>